<evidence type="ECO:0000256" key="9">
    <source>
        <dbReference type="ARBA" id="ARBA00022927"/>
    </source>
</evidence>
<dbReference type="InterPro" id="IPR044722">
    <property type="entry name" value="SecA_SF2_C"/>
</dbReference>
<dbReference type="InterPro" id="IPR014001">
    <property type="entry name" value="Helicase_ATP-bd"/>
</dbReference>
<comment type="caution">
    <text evidence="19">The sequence shown here is derived from an EMBL/GenBank/DDBJ whole genome shotgun (WGS) entry which is preliminary data.</text>
</comment>
<dbReference type="InterPro" id="IPR036670">
    <property type="entry name" value="SecA_X-link_sf"/>
</dbReference>
<evidence type="ECO:0000259" key="18">
    <source>
        <dbReference type="PROSITE" id="PS51196"/>
    </source>
</evidence>
<gene>
    <name evidence="13 19" type="primary">secA</name>
    <name evidence="19" type="ORF">DYBT9623_04880</name>
</gene>
<dbReference type="NCBIfam" id="NF009536">
    <property type="entry name" value="PRK12901.1"/>
    <property type="match status" value="1"/>
</dbReference>
<dbReference type="SUPFAM" id="SSF81886">
    <property type="entry name" value="Helical scaffold and wing domains of SecA"/>
    <property type="match status" value="1"/>
</dbReference>
<dbReference type="PRINTS" id="PR00906">
    <property type="entry name" value="SECA"/>
</dbReference>
<evidence type="ECO:0000256" key="10">
    <source>
        <dbReference type="ARBA" id="ARBA00022967"/>
    </source>
</evidence>
<dbReference type="PROSITE" id="PS01312">
    <property type="entry name" value="SECA"/>
    <property type="match status" value="1"/>
</dbReference>
<dbReference type="InterPro" id="IPR020937">
    <property type="entry name" value="SecA_CS"/>
</dbReference>
<dbReference type="CDD" id="cd18803">
    <property type="entry name" value="SF2_C_secA"/>
    <property type="match status" value="1"/>
</dbReference>
<dbReference type="EMBL" id="CAJRAU010000009">
    <property type="protein sequence ID" value="CAG5073707.1"/>
    <property type="molecule type" value="Genomic_DNA"/>
</dbReference>
<accession>A0ABM8UX97</accession>
<comment type="catalytic activity">
    <reaction evidence="13">
        <text>ATP + H2O + cellular proteinSide 1 = ADP + phosphate + cellular proteinSide 2.</text>
        <dbReference type="EC" id="7.4.2.8"/>
    </reaction>
</comment>
<dbReference type="Pfam" id="PF21090">
    <property type="entry name" value="P-loop_SecA"/>
    <property type="match status" value="1"/>
</dbReference>
<dbReference type="PANTHER" id="PTHR30612">
    <property type="entry name" value="SECA INNER MEMBRANE COMPONENT OF SEC PROTEIN SECRETION SYSTEM"/>
    <property type="match status" value="1"/>
</dbReference>
<dbReference type="InterPro" id="IPR011116">
    <property type="entry name" value="SecA_Wing/Scaffold"/>
</dbReference>
<dbReference type="HAMAP" id="MF_01382">
    <property type="entry name" value="SecA"/>
    <property type="match status" value="1"/>
</dbReference>
<evidence type="ECO:0000256" key="15">
    <source>
        <dbReference type="SAM" id="MobiDB-lite"/>
    </source>
</evidence>
<dbReference type="EC" id="7.4.2.8" evidence="13"/>
<dbReference type="Pfam" id="PF01043">
    <property type="entry name" value="SecA_PP_bind"/>
    <property type="match status" value="1"/>
</dbReference>
<evidence type="ECO:0000256" key="3">
    <source>
        <dbReference type="ARBA" id="ARBA00022448"/>
    </source>
</evidence>
<dbReference type="SMART" id="SM00958">
    <property type="entry name" value="SecA_PP_bind"/>
    <property type="match status" value="1"/>
</dbReference>
<feature type="region of interest" description="Disordered" evidence="15">
    <location>
        <begin position="1025"/>
        <end position="1064"/>
    </location>
</feature>
<proteinExistence type="inferred from homology"/>
<evidence type="ECO:0000313" key="19">
    <source>
        <dbReference type="EMBL" id="CAG5073707.1"/>
    </source>
</evidence>
<reference evidence="19 20" key="1">
    <citation type="submission" date="2021-04" db="EMBL/GenBank/DDBJ databases">
        <authorList>
            <person name="Rodrigo-Torres L."/>
            <person name="Arahal R. D."/>
            <person name="Lucena T."/>
        </authorList>
    </citation>
    <scope>NUCLEOTIDE SEQUENCE [LARGE SCALE GENOMIC DNA]</scope>
    <source>
        <strain evidence="19 20">CECT 9623</strain>
    </source>
</reference>
<organism evidence="19 20">
    <name type="scientific">Dyadobacter linearis</name>
    <dbReference type="NCBI Taxonomy" id="2823330"/>
    <lineage>
        <taxon>Bacteria</taxon>
        <taxon>Pseudomonadati</taxon>
        <taxon>Bacteroidota</taxon>
        <taxon>Cytophagia</taxon>
        <taxon>Cytophagales</taxon>
        <taxon>Spirosomataceae</taxon>
        <taxon>Dyadobacter</taxon>
    </lineage>
</organism>
<feature type="domain" description="SecA family profile" evidence="18">
    <location>
        <begin position="2"/>
        <end position="769"/>
    </location>
</feature>
<dbReference type="Gene3D" id="1.10.3060.10">
    <property type="entry name" value="Helical scaffold and wing domains of SecA"/>
    <property type="match status" value="1"/>
</dbReference>
<comment type="function">
    <text evidence="13">Part of the Sec protein translocase complex. Interacts with the SecYEG preprotein conducting channel. Has a central role in coupling the hydrolysis of ATP to the transfer of proteins into and across the cell membrane, serving as an ATP-driven molecular motor driving the stepwise translocation of polypeptide chains across the membrane.</text>
</comment>
<keyword evidence="8 13" id="KW-0067">ATP-binding</keyword>
<evidence type="ECO:0000256" key="5">
    <source>
        <dbReference type="ARBA" id="ARBA00022490"/>
    </source>
</evidence>
<feature type="binding site" evidence="13">
    <location>
        <position position="174"/>
    </location>
    <ligand>
        <name>ATP</name>
        <dbReference type="ChEBI" id="CHEBI:30616"/>
    </ligand>
</feature>
<dbReference type="SUPFAM" id="SSF81767">
    <property type="entry name" value="Pre-protein crosslinking domain of SecA"/>
    <property type="match status" value="1"/>
</dbReference>
<evidence type="ECO:0000256" key="11">
    <source>
        <dbReference type="ARBA" id="ARBA00023010"/>
    </source>
</evidence>
<keyword evidence="20" id="KW-1185">Reference proteome</keyword>
<feature type="region of interest" description="Disordered" evidence="15">
    <location>
        <begin position="714"/>
        <end position="734"/>
    </location>
</feature>
<feature type="binding site" evidence="13">
    <location>
        <begin position="192"/>
        <end position="196"/>
    </location>
    <ligand>
        <name>ATP</name>
        <dbReference type="ChEBI" id="CHEBI:30616"/>
    </ligand>
</feature>
<evidence type="ECO:0000256" key="13">
    <source>
        <dbReference type="HAMAP-Rule" id="MF_01382"/>
    </source>
</evidence>
<evidence type="ECO:0000256" key="2">
    <source>
        <dbReference type="ARBA" id="ARBA00007650"/>
    </source>
</evidence>
<dbReference type="InterPro" id="IPR011130">
    <property type="entry name" value="SecA_preprotein_X-link_dom"/>
</dbReference>
<keyword evidence="4 13" id="KW-1003">Cell membrane</keyword>
<name>A0ABM8UX97_9BACT</name>
<dbReference type="Gene3D" id="3.40.50.300">
    <property type="entry name" value="P-loop containing nucleotide triphosphate hydrolases"/>
    <property type="match status" value="2"/>
</dbReference>
<dbReference type="Proteomes" id="UP000679725">
    <property type="component" value="Unassembled WGS sequence"/>
</dbReference>
<feature type="binding site" evidence="13">
    <location>
        <position position="691"/>
    </location>
    <ligand>
        <name>ATP</name>
        <dbReference type="ChEBI" id="CHEBI:30616"/>
    </ligand>
</feature>
<evidence type="ECO:0000313" key="20">
    <source>
        <dbReference type="Proteomes" id="UP000679725"/>
    </source>
</evidence>
<dbReference type="InterPro" id="IPR001650">
    <property type="entry name" value="Helicase_C-like"/>
</dbReference>
<dbReference type="InterPro" id="IPR036266">
    <property type="entry name" value="SecA_Wing/Scaffold_sf"/>
</dbReference>
<feature type="domain" description="Helicase C-terminal" evidence="17">
    <location>
        <begin position="616"/>
        <end position="785"/>
    </location>
</feature>
<feature type="domain" description="Helicase ATP-binding" evidence="16">
    <location>
        <begin position="176"/>
        <end position="335"/>
    </location>
</feature>
<evidence type="ECO:0000256" key="14">
    <source>
        <dbReference type="SAM" id="Coils"/>
    </source>
</evidence>
<dbReference type="CDD" id="cd17928">
    <property type="entry name" value="DEXDc_SecA"/>
    <property type="match status" value="1"/>
</dbReference>
<dbReference type="SMART" id="SM00957">
    <property type="entry name" value="SecA_DEAD"/>
    <property type="match status" value="1"/>
</dbReference>
<keyword evidence="9 13" id="KW-0653">Protein transport</keyword>
<keyword evidence="6" id="KW-0997">Cell inner membrane</keyword>
<dbReference type="PROSITE" id="PS51194">
    <property type="entry name" value="HELICASE_CTER"/>
    <property type="match status" value="1"/>
</dbReference>
<keyword evidence="7 13" id="KW-0547">Nucleotide-binding</keyword>
<comment type="subcellular location">
    <subcellularLocation>
        <location evidence="13">Cell membrane</location>
        <topology evidence="13">Peripheral membrane protein</topology>
        <orientation evidence="13">Cytoplasmic side</orientation>
    </subcellularLocation>
    <subcellularLocation>
        <location evidence="13">Cytoplasm</location>
    </subcellularLocation>
    <subcellularLocation>
        <location evidence="1">Membrane</location>
        <topology evidence="1">Peripheral membrane protein</topology>
    </subcellularLocation>
    <text evidence="13">Distribution is 50-50.</text>
</comment>
<evidence type="ECO:0000256" key="12">
    <source>
        <dbReference type="ARBA" id="ARBA00023136"/>
    </source>
</evidence>
<dbReference type="InterPro" id="IPR014018">
    <property type="entry name" value="SecA_motor_DEAD"/>
</dbReference>
<dbReference type="InterPro" id="IPR011115">
    <property type="entry name" value="SecA_DEAD"/>
</dbReference>
<keyword evidence="3 13" id="KW-0813">Transport</keyword>
<evidence type="ECO:0000259" key="17">
    <source>
        <dbReference type="PROSITE" id="PS51194"/>
    </source>
</evidence>
<keyword evidence="5 13" id="KW-0963">Cytoplasm</keyword>
<evidence type="ECO:0000259" key="16">
    <source>
        <dbReference type="PROSITE" id="PS51192"/>
    </source>
</evidence>
<keyword evidence="14" id="KW-0175">Coiled coil</keyword>
<dbReference type="Pfam" id="PF07517">
    <property type="entry name" value="SecA_DEAD"/>
    <property type="match status" value="1"/>
</dbReference>
<evidence type="ECO:0000256" key="7">
    <source>
        <dbReference type="ARBA" id="ARBA00022741"/>
    </source>
</evidence>
<keyword evidence="12 13" id="KW-0472">Membrane</keyword>
<dbReference type="Gene3D" id="3.90.1440.10">
    <property type="entry name" value="SecA, preprotein cross-linking domain"/>
    <property type="match status" value="1"/>
</dbReference>
<dbReference type="Pfam" id="PF07516">
    <property type="entry name" value="SecA_SW"/>
    <property type="match status" value="1"/>
</dbReference>
<feature type="coiled-coil region" evidence="14">
    <location>
        <begin position="39"/>
        <end position="70"/>
    </location>
</feature>
<dbReference type="SUPFAM" id="SSF52540">
    <property type="entry name" value="P-loop containing nucleoside triphosphate hydrolases"/>
    <property type="match status" value="2"/>
</dbReference>
<dbReference type="PROSITE" id="PS51192">
    <property type="entry name" value="HELICASE_ATP_BIND_1"/>
    <property type="match status" value="1"/>
</dbReference>
<comment type="similarity">
    <text evidence="2 13">Belongs to the SecA family.</text>
</comment>
<keyword evidence="11 13" id="KW-0811">Translocation</keyword>
<dbReference type="RefSeq" id="WP_215236138.1">
    <property type="nucleotide sequence ID" value="NZ_CAJRAU010000009.1"/>
</dbReference>
<sequence length="1112" mass="126450">MFKIFSKLFGTKSERDLKELTPYVGKVNAEYALLASLTNDELRAQSENLKQHISDQLKSIDDQIASLRQEAADEPNVDSKEVIFKRIDALELDRNKELERVLLEILPKAFAIVKDTARRFKENEQLEVTANFFDREVAARKSHIRIEGDKAYWNTTWDVIGQPIKWNMLHYDVQLIGGVVLHQGKISEMATGEGKTLVATLPAFLNALAGQGVHIVTVNDYLAKRDAEWNAPLFEFHGLSVDCIDRHQPNTNARRNAYKADLTYGTNNEFGFDYLRDNMSRTTEELVQRKHHFAMVDEVDSVLIDDARTPLIISGPVPRGDEQEYIELKPRVSRIVEAQKKLAMDFLNDAKKKIAAGDKKEGGLALFRAHRGMPKYKPLIKYLSESGIKAIMQESESIHLAENQKLMPVADAPLYFTIDERHNSIELTEKGIDFLTGESEETNFFILPDIAVDLDAIEKDNSLSEQERIIKKESLIRDYSVKTARIHTVNQLLKAFTLFEKDVEYVIMDGKVKIVDEQTGRIMEGRRYSDGLHQAIEAKESVRVEDATQTYATVTLQNYFRMYHKLAGMTGTAETEAGEFWEIYKLDVVSIPTNVTAVRKDQEDKVYRSVREKYNAVTDEIVELVEAGRPVLVGTTSVENSEIISRMLTLRKIAHQVLNAKQHQREAEVVAEAGKPGTVTIATNMAGRGTDIKLTPEAKKAGGLAIIGTERHESRRVDRQLRGRSGRQGDPGSSQFFVSLEDNLMRLFGSDRMAKVMDRMGLEEGEVIQSGMITKSIERAQKKVEENNFGMRKRLLEYDDVMNYQRDAIYTRRRNALFGDRLAVDIANTLFDVCDELTNTAGTYAELELAAITTLGMELPFSESEYNSFKPGDRSQRLYEAAERQYQEKNNAISQKALPILRSIHAERGATVTEIMIPFSDGLRQTGVVVGLKKAIDNEGREITHEMEKAIVLSLIDQEWKEHLREMDDLKQSVQNAVFEQKDPLLIYKFESVELFKRFLSKVNFDMISFLMKADIPQEEAVPATAVQQTVRRPAPAPELHTNKEEDIDLDIEDSRYARTESSTKAQPVRIERIADRNQKVSVQYRDGRILRDVKFKKVEQEVKNGECVVIE</sequence>
<protein>
    <recommendedName>
        <fullName evidence="13">Protein translocase subunit SecA</fullName>
        <ecNumber evidence="13">7.4.2.8</ecNumber>
    </recommendedName>
</protein>
<evidence type="ECO:0000256" key="6">
    <source>
        <dbReference type="ARBA" id="ARBA00022519"/>
    </source>
</evidence>
<dbReference type="InterPro" id="IPR000185">
    <property type="entry name" value="SecA"/>
</dbReference>
<evidence type="ECO:0000256" key="4">
    <source>
        <dbReference type="ARBA" id="ARBA00022475"/>
    </source>
</evidence>
<evidence type="ECO:0000256" key="8">
    <source>
        <dbReference type="ARBA" id="ARBA00022840"/>
    </source>
</evidence>
<evidence type="ECO:0000256" key="1">
    <source>
        <dbReference type="ARBA" id="ARBA00004170"/>
    </source>
</evidence>
<dbReference type="PROSITE" id="PS51196">
    <property type="entry name" value="SECA_MOTOR_DEAD"/>
    <property type="match status" value="1"/>
</dbReference>
<dbReference type="InterPro" id="IPR027417">
    <property type="entry name" value="P-loop_NTPase"/>
</dbReference>
<dbReference type="PANTHER" id="PTHR30612:SF0">
    <property type="entry name" value="CHLOROPLAST PROTEIN-TRANSPORTING ATPASE"/>
    <property type="match status" value="1"/>
</dbReference>
<keyword evidence="10 13" id="KW-1278">Translocase</keyword>
<comment type="subunit">
    <text evidence="13">Monomer and homodimer. Part of the essential Sec protein translocation apparatus which comprises SecA, SecYEG and auxiliary proteins SecDF. Other proteins may also be involved.</text>
</comment>